<comment type="caution">
    <text evidence="2">The sequence shown here is derived from an EMBL/GenBank/DDBJ whole genome shotgun (WGS) entry which is preliminary data.</text>
</comment>
<dbReference type="AlphaFoldDB" id="A0AAV5L3J3"/>
<reference evidence="2 3" key="1">
    <citation type="journal article" date="2021" name="Commun. Biol.">
        <title>The genome of Shorea leprosula (Dipterocarpaceae) highlights the ecological relevance of drought in aseasonal tropical rainforests.</title>
        <authorList>
            <person name="Ng K.K.S."/>
            <person name="Kobayashi M.J."/>
            <person name="Fawcett J.A."/>
            <person name="Hatakeyama M."/>
            <person name="Paape T."/>
            <person name="Ng C.H."/>
            <person name="Ang C.C."/>
            <person name="Tnah L.H."/>
            <person name="Lee C.T."/>
            <person name="Nishiyama T."/>
            <person name="Sese J."/>
            <person name="O'Brien M.J."/>
            <person name="Copetti D."/>
            <person name="Mohd Noor M.I."/>
            <person name="Ong R.C."/>
            <person name="Putra M."/>
            <person name="Sireger I.Z."/>
            <person name="Indrioko S."/>
            <person name="Kosugi Y."/>
            <person name="Izuno A."/>
            <person name="Isagi Y."/>
            <person name="Lee S.L."/>
            <person name="Shimizu K.K."/>
        </authorList>
    </citation>
    <scope>NUCLEOTIDE SEQUENCE [LARGE SCALE GENOMIC DNA]</scope>
    <source>
        <strain evidence="2">214</strain>
    </source>
</reference>
<dbReference type="GO" id="GO:0061630">
    <property type="term" value="F:ubiquitin protein ligase activity"/>
    <property type="evidence" value="ECO:0007669"/>
    <property type="project" value="InterPro"/>
</dbReference>
<evidence type="ECO:0000256" key="1">
    <source>
        <dbReference type="SAM" id="MobiDB-lite"/>
    </source>
</evidence>
<evidence type="ECO:0000313" key="2">
    <source>
        <dbReference type="EMBL" id="GKV31724.1"/>
    </source>
</evidence>
<evidence type="ECO:0000313" key="3">
    <source>
        <dbReference type="Proteomes" id="UP001054252"/>
    </source>
</evidence>
<keyword evidence="3" id="KW-1185">Reference proteome</keyword>
<dbReference type="EMBL" id="BPVZ01000092">
    <property type="protein sequence ID" value="GKV31724.1"/>
    <property type="molecule type" value="Genomic_DNA"/>
</dbReference>
<dbReference type="PANTHER" id="PTHR13513:SF9">
    <property type="entry name" value="E3 UBIQUITIN-PROTEIN LIGASE UBR7-RELATED"/>
    <property type="match status" value="1"/>
</dbReference>
<feature type="compositionally biased region" description="Basic and acidic residues" evidence="1">
    <location>
        <begin position="115"/>
        <end position="130"/>
    </location>
</feature>
<sequence length="224" mass="24257">MILGGDEGDECTYVKGYTKRQAIFSCLTCTPNGNAEISTACCLSCDNGHEIPRDEEGEPLYEDFICKACSMACYFLLLYPSTIWAVGGQTDASVSTSKDKAVLEDITHGGGSTKPDSDTGPHPPPNRDDLAADGIAKSIIGESSQKDNSSSQCTSHANSSVICVLEVDAVVVVPSSDAEPIFISKKWRDALCRCQKCLYMYRQKNISTCLTRGLYCRVREKGKP</sequence>
<name>A0AAV5L3J3_9ROSI</name>
<gene>
    <name evidence="2" type="ORF">SLEP1_g40393</name>
</gene>
<dbReference type="PANTHER" id="PTHR13513">
    <property type="entry name" value="E3 UBIQUITIN-PROTEIN LIGASE UBR7"/>
    <property type="match status" value="1"/>
</dbReference>
<feature type="region of interest" description="Disordered" evidence="1">
    <location>
        <begin position="105"/>
        <end position="131"/>
    </location>
</feature>
<dbReference type="Proteomes" id="UP001054252">
    <property type="component" value="Unassembled WGS sequence"/>
</dbReference>
<dbReference type="InterPro" id="IPR040204">
    <property type="entry name" value="UBR7"/>
</dbReference>
<dbReference type="GO" id="GO:0008270">
    <property type="term" value="F:zinc ion binding"/>
    <property type="evidence" value="ECO:0007669"/>
    <property type="project" value="InterPro"/>
</dbReference>
<protein>
    <submittedName>
        <fullName evidence="2">Uncharacterized protein</fullName>
    </submittedName>
</protein>
<dbReference type="GO" id="GO:0005737">
    <property type="term" value="C:cytoplasm"/>
    <property type="evidence" value="ECO:0007669"/>
    <property type="project" value="TreeGrafter"/>
</dbReference>
<proteinExistence type="predicted"/>
<accession>A0AAV5L3J3</accession>
<organism evidence="2 3">
    <name type="scientific">Rubroshorea leprosula</name>
    <dbReference type="NCBI Taxonomy" id="152421"/>
    <lineage>
        <taxon>Eukaryota</taxon>
        <taxon>Viridiplantae</taxon>
        <taxon>Streptophyta</taxon>
        <taxon>Embryophyta</taxon>
        <taxon>Tracheophyta</taxon>
        <taxon>Spermatophyta</taxon>
        <taxon>Magnoliopsida</taxon>
        <taxon>eudicotyledons</taxon>
        <taxon>Gunneridae</taxon>
        <taxon>Pentapetalae</taxon>
        <taxon>rosids</taxon>
        <taxon>malvids</taxon>
        <taxon>Malvales</taxon>
        <taxon>Dipterocarpaceae</taxon>
        <taxon>Rubroshorea</taxon>
    </lineage>
</organism>